<evidence type="ECO:0000313" key="2">
    <source>
        <dbReference type="Proteomes" id="UP001525890"/>
    </source>
</evidence>
<dbReference type="Proteomes" id="UP001525890">
    <property type="component" value="Unassembled WGS sequence"/>
</dbReference>
<gene>
    <name evidence="1" type="ORF">NG799_16590</name>
</gene>
<reference evidence="1 2" key="1">
    <citation type="journal article" date="2022" name="Front. Microbiol.">
        <title>High genomic differentiation and limited gene flow indicate recent cryptic speciation within the genus Laspinema (cyanobacteria).</title>
        <authorList>
            <person name="Stanojkovic A."/>
            <person name="Skoupy S."/>
            <person name="Skaloud P."/>
            <person name="Dvorak P."/>
        </authorList>
    </citation>
    <scope>NUCLEOTIDE SEQUENCE [LARGE SCALE GENOMIC DNA]</scope>
    <source>
        <strain evidence="1 2">D2a</strain>
    </source>
</reference>
<protein>
    <recommendedName>
        <fullName evidence="3">Polysaccharide pyruvyl transferase domain-containing protein</fullName>
    </recommendedName>
</protein>
<evidence type="ECO:0008006" key="3">
    <source>
        <dbReference type="Google" id="ProtNLM"/>
    </source>
</evidence>
<comment type="caution">
    <text evidence="1">The sequence shown here is derived from an EMBL/GenBank/DDBJ whole genome shotgun (WGS) entry which is preliminary data.</text>
</comment>
<sequence>MIDSVSHLVNYHVRHSINIGDWFSSPLLYFDFPGFQTEAKNIDDLPQEKLQNQHLILGGGGLLFPRFLEGIQHLKNYVDQGKYIFWVVGQQSYKDPSLTFAQFDYSPYVESVDLLGIRDYGVGLNWVPCVSCMHQEFDRPRVPQHEVVVFSHKKFRIQVPGLPTLTNESMDFRTVLDFLGSGETILTSSFHGAYWGTLLGRKVIAFPFTSKFYGLKHSPVFYPVKKWKQKSYKLSLFGKTLYESRDPNWFECEMDDWHSWLSEGQSYPSSLQECRDRNQAFYQQVLDLLT</sequence>
<keyword evidence="2" id="KW-1185">Reference proteome</keyword>
<dbReference type="RefSeq" id="WP_368007485.1">
    <property type="nucleotide sequence ID" value="NZ_JAMXFF010000025.1"/>
</dbReference>
<organism evidence="1 2">
    <name type="scientific">Laspinema palackyanum D2a</name>
    <dbReference type="NCBI Taxonomy" id="2953684"/>
    <lineage>
        <taxon>Bacteria</taxon>
        <taxon>Bacillati</taxon>
        <taxon>Cyanobacteriota</taxon>
        <taxon>Cyanophyceae</taxon>
        <taxon>Oscillatoriophycideae</taxon>
        <taxon>Oscillatoriales</taxon>
        <taxon>Laspinemataceae</taxon>
        <taxon>Laspinema</taxon>
        <taxon>Laspinema palackyanum</taxon>
    </lineage>
</organism>
<proteinExistence type="predicted"/>
<accession>A0ABT2MT54</accession>
<name>A0ABT2MT54_9CYAN</name>
<dbReference type="EMBL" id="JAMXFF010000025">
    <property type="protein sequence ID" value="MCT7967931.1"/>
    <property type="molecule type" value="Genomic_DNA"/>
</dbReference>
<evidence type="ECO:0000313" key="1">
    <source>
        <dbReference type="EMBL" id="MCT7967931.1"/>
    </source>
</evidence>